<keyword evidence="4 5" id="KW-0472">Membrane</keyword>
<feature type="transmembrane region" description="Helical" evidence="5">
    <location>
        <begin position="67"/>
        <end position="92"/>
    </location>
</feature>
<dbReference type="eggNOG" id="COG1178">
    <property type="taxonomic scope" value="Bacteria"/>
</dbReference>
<evidence type="ECO:0000259" key="6">
    <source>
        <dbReference type="PROSITE" id="PS50928"/>
    </source>
</evidence>
<gene>
    <name evidence="7" type="ordered locus">Amico_0909</name>
</gene>
<dbReference type="KEGG" id="aco:Amico_0909"/>
<feature type="transmembrane region" description="Helical" evidence="5">
    <location>
        <begin position="196"/>
        <end position="219"/>
    </location>
</feature>
<dbReference type="PANTHER" id="PTHR43496">
    <property type="entry name" value="PROTEIN LPLB"/>
    <property type="match status" value="1"/>
</dbReference>
<evidence type="ECO:0000256" key="4">
    <source>
        <dbReference type="ARBA" id="ARBA00023136"/>
    </source>
</evidence>
<evidence type="ECO:0000313" key="8">
    <source>
        <dbReference type="Proteomes" id="UP000002366"/>
    </source>
</evidence>
<comment type="subcellular location">
    <subcellularLocation>
        <location evidence="5">Cell membrane</location>
        <topology evidence="5">Multi-pass membrane protein</topology>
    </subcellularLocation>
    <subcellularLocation>
        <location evidence="1">Membrane</location>
        <topology evidence="1">Multi-pass membrane protein</topology>
    </subcellularLocation>
</comment>
<keyword evidence="2 5" id="KW-0812">Transmembrane</keyword>
<feature type="transmembrane region" description="Helical" evidence="5">
    <location>
        <begin position="485"/>
        <end position="507"/>
    </location>
</feature>
<feature type="transmembrane region" description="Helical" evidence="5">
    <location>
        <begin position="356"/>
        <end position="378"/>
    </location>
</feature>
<organism evidence="7 8">
    <name type="scientific">Aminobacterium colombiense (strain DSM 12261 / ALA-1)</name>
    <dbReference type="NCBI Taxonomy" id="572547"/>
    <lineage>
        <taxon>Bacteria</taxon>
        <taxon>Thermotogati</taxon>
        <taxon>Synergistota</taxon>
        <taxon>Synergistia</taxon>
        <taxon>Synergistales</taxon>
        <taxon>Aminobacteriaceae</taxon>
        <taxon>Aminobacterium</taxon>
    </lineage>
</organism>
<feature type="transmembrane region" description="Helical" evidence="5">
    <location>
        <begin position="298"/>
        <end position="321"/>
    </location>
</feature>
<sequence length="560" mass="61452">MKFSNNNKLTKRLDLPLTPFMMVLWALLGLFVLYPLARLMYMVFTIDGAASFTNFTQVFTNWYNRKAFFNSLILATSVAAGGTLVGFIFAFAETRLSLPVFIKWFIGAVVVLPFVSPPFTSSIALTLVLGPNGLLLNFLGIPDFNIYGFLGTWIAETLTYFPVAFLTLAAVLRAIDPNLEDAAMSMGSSRWRTFRTVTLPLSAPGLANAFLLLFGSSLADFATPLVMAGHTFPVLTTQAYLQITGMYDLRGGAAISFVLLIPAVLVYLLQHYWVERRSYVTVTGKVGIRTTPKGASGFIEILILAFIFLVTIFIIFLYSIIFLGSLVNVWGVDNSFTLENYVYVFTVGLKAVKDTVIIAIASTLVGSVIGVAIGYLVSLKDLPWRKTLEFTSLLNYVLPGTVIGIAYVIAFNSGPIVLTGTMSIIVALCVFRYDATGIRATIASLQQIDKSMEEASLSLGASRLTTFFRVTLPLIIPAVTTGMRYLFVVSMTAVSATIFLVSVRWSLLTIRILECITELLFAQAAAFSVVLVLIVFIAIGIISVMFRIAYPDYVCQTRRP</sequence>
<keyword evidence="3 5" id="KW-1133">Transmembrane helix</keyword>
<dbReference type="OrthoDB" id="725at2"/>
<dbReference type="Gene3D" id="1.10.3720.10">
    <property type="entry name" value="MetI-like"/>
    <property type="match status" value="2"/>
</dbReference>
<comment type="similarity">
    <text evidence="5">Belongs to the binding-protein-dependent transport system permease family.</text>
</comment>
<feature type="transmembrane region" description="Helical" evidence="5">
    <location>
        <begin position="251"/>
        <end position="269"/>
    </location>
</feature>
<feature type="domain" description="ABC transmembrane type-1" evidence="6">
    <location>
        <begin position="352"/>
        <end position="542"/>
    </location>
</feature>
<dbReference type="GO" id="GO:0055085">
    <property type="term" value="P:transmembrane transport"/>
    <property type="evidence" value="ECO:0007669"/>
    <property type="project" value="InterPro"/>
</dbReference>
<feature type="transmembrane region" description="Helical" evidence="5">
    <location>
        <begin position="150"/>
        <end position="175"/>
    </location>
</feature>
<feature type="transmembrane region" description="Helical" evidence="5">
    <location>
        <begin position="390"/>
        <end position="410"/>
    </location>
</feature>
<feature type="transmembrane region" description="Helical" evidence="5">
    <location>
        <begin position="416"/>
        <end position="435"/>
    </location>
</feature>
<keyword evidence="8" id="KW-1185">Reference proteome</keyword>
<dbReference type="EMBL" id="CP001997">
    <property type="protein sequence ID" value="ADE57039.1"/>
    <property type="molecule type" value="Genomic_DNA"/>
</dbReference>
<evidence type="ECO:0000256" key="5">
    <source>
        <dbReference type="RuleBase" id="RU363032"/>
    </source>
</evidence>
<dbReference type="InterPro" id="IPR000515">
    <property type="entry name" value="MetI-like"/>
</dbReference>
<dbReference type="PANTHER" id="PTHR43496:SF1">
    <property type="entry name" value="POLYGALACTURONAN_RHAMNOGALACTURONAN TRANSPORT SYSTEM PERMEASE PROTEIN YTEP"/>
    <property type="match status" value="1"/>
</dbReference>
<proteinExistence type="inferred from homology"/>
<feature type="transmembrane region" description="Helical" evidence="5">
    <location>
        <begin position="519"/>
        <end position="550"/>
    </location>
</feature>
<feature type="domain" description="ABC transmembrane type-1" evidence="6">
    <location>
        <begin position="68"/>
        <end position="270"/>
    </location>
</feature>
<name>D5EEQ7_AMICL</name>
<keyword evidence="5" id="KW-0813">Transport</keyword>
<reference evidence="7 8" key="1">
    <citation type="journal article" date="2010" name="Stand. Genomic Sci.">
        <title>Complete genome sequence of Aminobacterium colombiense type strain (ALA-1).</title>
        <authorList>
            <person name="Chertkov O."/>
            <person name="Sikorski J."/>
            <person name="Brambilla E."/>
            <person name="Lapidus A."/>
            <person name="Copeland A."/>
            <person name="Glavina Del Rio T."/>
            <person name="Nolan M."/>
            <person name="Lucas S."/>
            <person name="Tice H."/>
            <person name="Cheng J.F."/>
            <person name="Han C."/>
            <person name="Detter J.C."/>
            <person name="Bruce D."/>
            <person name="Tapia R."/>
            <person name="Goodwin L."/>
            <person name="Pitluck S."/>
            <person name="Liolios K."/>
            <person name="Ivanova N."/>
            <person name="Mavromatis K."/>
            <person name="Ovchinnikova G."/>
            <person name="Pati A."/>
            <person name="Chen A."/>
            <person name="Palaniappan K."/>
            <person name="Land M."/>
            <person name="Hauser L."/>
            <person name="Chang Y.J."/>
            <person name="Jeffries C.D."/>
            <person name="Spring S."/>
            <person name="Rohde M."/>
            <person name="Goker M."/>
            <person name="Bristow J."/>
            <person name="Eisen J.A."/>
            <person name="Markowitz V."/>
            <person name="Hugenholtz P."/>
            <person name="Kyrpides N.C."/>
            <person name="Klenk H.P."/>
        </authorList>
    </citation>
    <scope>NUCLEOTIDE SEQUENCE [LARGE SCALE GENOMIC DNA]</scope>
    <source>
        <strain evidence="8">DSM 12261 / ALA-1</strain>
    </source>
</reference>
<evidence type="ECO:0000256" key="3">
    <source>
        <dbReference type="ARBA" id="ARBA00022989"/>
    </source>
</evidence>
<dbReference type="Proteomes" id="UP000002366">
    <property type="component" value="Chromosome"/>
</dbReference>
<dbReference type="HOGENOM" id="CLU_021838_1_1_0"/>
<evidence type="ECO:0000256" key="1">
    <source>
        <dbReference type="ARBA" id="ARBA00004141"/>
    </source>
</evidence>
<accession>D5EEQ7</accession>
<evidence type="ECO:0000313" key="7">
    <source>
        <dbReference type="EMBL" id="ADE57039.1"/>
    </source>
</evidence>
<dbReference type="Pfam" id="PF00528">
    <property type="entry name" value="BPD_transp_1"/>
    <property type="match status" value="2"/>
</dbReference>
<feature type="transmembrane region" description="Helical" evidence="5">
    <location>
        <begin position="104"/>
        <end position="130"/>
    </location>
</feature>
<dbReference type="CDD" id="cd06261">
    <property type="entry name" value="TM_PBP2"/>
    <property type="match status" value="2"/>
</dbReference>
<dbReference type="SUPFAM" id="SSF161098">
    <property type="entry name" value="MetI-like"/>
    <property type="match status" value="2"/>
</dbReference>
<dbReference type="InterPro" id="IPR035906">
    <property type="entry name" value="MetI-like_sf"/>
</dbReference>
<dbReference type="GO" id="GO:0005886">
    <property type="term" value="C:plasma membrane"/>
    <property type="evidence" value="ECO:0007669"/>
    <property type="project" value="UniProtKB-SubCell"/>
</dbReference>
<evidence type="ECO:0000256" key="2">
    <source>
        <dbReference type="ARBA" id="ARBA00022692"/>
    </source>
</evidence>
<dbReference type="STRING" id="572547.Amico_0909"/>
<protein>
    <submittedName>
        <fullName evidence="7">Binding-protein-dependent transport systems inner membrane component</fullName>
    </submittedName>
</protein>
<dbReference type="PROSITE" id="PS50928">
    <property type="entry name" value="ABC_TM1"/>
    <property type="match status" value="2"/>
</dbReference>
<dbReference type="AlphaFoldDB" id="D5EEQ7"/>